<evidence type="ECO:0000256" key="2">
    <source>
        <dbReference type="ARBA" id="ARBA00022980"/>
    </source>
</evidence>
<evidence type="ECO:0000256" key="5">
    <source>
        <dbReference type="RuleBase" id="RU003949"/>
    </source>
</evidence>
<name>A0AAF0D193_ODILC</name>
<evidence type="ECO:0000256" key="4">
    <source>
        <dbReference type="HAMAP-Rule" id="MF_01367"/>
    </source>
</evidence>
<dbReference type="KEGG" id="oyw:OdinLCB4_005085"/>
<keyword evidence="2 4" id="KW-0689">Ribosomal protein</keyword>
<evidence type="ECO:0000313" key="7">
    <source>
        <dbReference type="EMBL" id="WEU39847.1"/>
    </source>
</evidence>
<dbReference type="GO" id="GO:0003735">
    <property type="term" value="F:structural constituent of ribosome"/>
    <property type="evidence" value="ECO:0007669"/>
    <property type="project" value="InterPro"/>
</dbReference>
<dbReference type="GO" id="GO:0070180">
    <property type="term" value="F:large ribosomal subunit rRNA binding"/>
    <property type="evidence" value="ECO:0007669"/>
    <property type="project" value="TreeGrafter"/>
</dbReference>
<proteinExistence type="inferred from homology"/>
<dbReference type="GO" id="GO:0022625">
    <property type="term" value="C:cytosolic large ribosomal subunit"/>
    <property type="evidence" value="ECO:0007669"/>
    <property type="project" value="TreeGrafter"/>
</dbReference>
<evidence type="ECO:0000256" key="3">
    <source>
        <dbReference type="ARBA" id="ARBA00023274"/>
    </source>
</evidence>
<keyword evidence="4" id="KW-0699">rRNA-binding</keyword>
<gene>
    <name evidence="4" type="primary">rpl14</name>
    <name evidence="7" type="ORF">OdinLCB4_005085</name>
</gene>
<protein>
    <recommendedName>
        <fullName evidence="4">Large ribosomal subunit protein uL14</fullName>
    </recommendedName>
</protein>
<dbReference type="Gene3D" id="2.40.150.20">
    <property type="entry name" value="Ribosomal protein L14"/>
    <property type="match status" value="1"/>
</dbReference>
<feature type="compositionally biased region" description="Low complexity" evidence="6">
    <location>
        <begin position="1"/>
        <end position="21"/>
    </location>
</feature>
<dbReference type="Proteomes" id="UP000186851">
    <property type="component" value="Chromosome"/>
</dbReference>
<keyword evidence="3 4" id="KW-0687">Ribonucleoprotein</keyword>
<accession>A0AAF0D193</accession>
<reference evidence="7" key="1">
    <citation type="journal article" date="2017" name="Nature">
        <title>Asgard archaea illuminate the origin of eukaryotic cellular complexity.</title>
        <authorList>
            <person name="Zaremba-Niedzwiedzka K."/>
            <person name="Caceres E.F."/>
            <person name="Saw J.H."/>
            <person name="Backstrom D."/>
            <person name="Juzokaite L."/>
            <person name="Vancaester E."/>
            <person name="Seitz K.W."/>
            <person name="Anantharaman K."/>
            <person name="Starnawski P."/>
            <person name="Kjeldsen K.U."/>
            <person name="Scott M.B."/>
            <person name="Nunoura T."/>
            <person name="Banfield J.F."/>
            <person name="Schramm A."/>
            <person name="Baker B.J."/>
            <person name="Spang A."/>
            <person name="Ettema T.J.G."/>
        </authorList>
    </citation>
    <scope>NUCLEOTIDE SEQUENCE</scope>
    <source>
        <strain evidence="7">LCB_4</strain>
    </source>
</reference>
<dbReference type="GO" id="GO:0006412">
    <property type="term" value="P:translation"/>
    <property type="evidence" value="ECO:0007669"/>
    <property type="project" value="UniProtKB-UniRule"/>
</dbReference>
<dbReference type="PANTHER" id="PTHR11761">
    <property type="entry name" value="50S/60S RIBOSOMAL PROTEIN L14/L23"/>
    <property type="match status" value="1"/>
</dbReference>
<dbReference type="CDD" id="cd00337">
    <property type="entry name" value="Ribosomal_uL14"/>
    <property type="match status" value="1"/>
</dbReference>
<sequence length="162" mass="17250">MSSKSGKPAKQAPATKAAKAGGAKRARRKIEIIVKPKLSRGLSVGSYIKCADNSGAKLLKIISVLGYKGPINRLPNASVGDMVVVSVKQGTPEMRRQVLNAVIIRQRKPYRRATGEWVQFEDNAAVITTPVGEAKASEIRGAMALEAASRWPRLASAASTVV</sequence>
<dbReference type="AlphaFoldDB" id="A0AAF0D193"/>
<dbReference type="EMBL" id="CP091871">
    <property type="protein sequence ID" value="WEU39847.1"/>
    <property type="molecule type" value="Genomic_DNA"/>
</dbReference>
<dbReference type="Pfam" id="PF00238">
    <property type="entry name" value="Ribosomal_L14"/>
    <property type="match status" value="1"/>
</dbReference>
<comment type="similarity">
    <text evidence="1 4 5">Belongs to the universal ribosomal protein uL14 family.</text>
</comment>
<dbReference type="SUPFAM" id="SSF50193">
    <property type="entry name" value="Ribosomal protein L14"/>
    <property type="match status" value="1"/>
</dbReference>
<dbReference type="PANTHER" id="PTHR11761:SF8">
    <property type="entry name" value="LARGE RIBOSOMAL SUBUNIT PROTEIN UL14"/>
    <property type="match status" value="1"/>
</dbReference>
<evidence type="ECO:0000256" key="1">
    <source>
        <dbReference type="ARBA" id="ARBA00010745"/>
    </source>
</evidence>
<feature type="region of interest" description="Disordered" evidence="6">
    <location>
        <begin position="1"/>
        <end position="23"/>
    </location>
</feature>
<dbReference type="InterPro" id="IPR000218">
    <property type="entry name" value="Ribosomal_uL14"/>
</dbReference>
<comment type="function">
    <text evidence="4">Binds to 23S rRNA. Forms part of two intersubunit bridges in the 70S ribosome.</text>
</comment>
<dbReference type="FunFam" id="2.40.150.20:FF:000007">
    <property type="entry name" value="50S ribosomal protein L14"/>
    <property type="match status" value="1"/>
</dbReference>
<dbReference type="SMART" id="SM01374">
    <property type="entry name" value="Ribosomal_L14"/>
    <property type="match status" value="1"/>
</dbReference>
<evidence type="ECO:0000256" key="6">
    <source>
        <dbReference type="SAM" id="MobiDB-lite"/>
    </source>
</evidence>
<dbReference type="HAMAP" id="MF_01367">
    <property type="entry name" value="Ribosomal_uL14"/>
    <property type="match status" value="1"/>
</dbReference>
<dbReference type="NCBIfam" id="NF006344">
    <property type="entry name" value="PRK08571.1"/>
    <property type="match status" value="1"/>
</dbReference>
<dbReference type="InterPro" id="IPR036853">
    <property type="entry name" value="Ribosomal_uL14_sf"/>
</dbReference>
<keyword evidence="4" id="KW-0694">RNA-binding</keyword>
<evidence type="ECO:0000313" key="8">
    <source>
        <dbReference type="Proteomes" id="UP000186851"/>
    </source>
</evidence>
<organism evidence="7 8">
    <name type="scientific">Odinarchaeota yellowstonii (strain LCB_4)</name>
    <dbReference type="NCBI Taxonomy" id="1841599"/>
    <lineage>
        <taxon>Archaea</taxon>
        <taxon>Promethearchaeati</taxon>
        <taxon>Candidatus Odinarchaeota</taxon>
        <taxon>Candidatus Odinarchaeia</taxon>
        <taxon>Candidatus Odinarchaeales</taxon>
        <taxon>Candidatus Odinarchaeaceae</taxon>
        <taxon>Candidatus Odinarchaeum</taxon>
    </lineage>
</organism>
<reference evidence="7" key="2">
    <citation type="journal article" date="2022" name="Nat. Microbiol.">
        <title>A closed Candidatus Odinarchaeum chromosome exposes Asgard archaeal viruses.</title>
        <authorList>
            <person name="Tamarit D."/>
            <person name="Caceres E.F."/>
            <person name="Krupovic M."/>
            <person name="Nijland R."/>
            <person name="Eme L."/>
            <person name="Robinson N.P."/>
            <person name="Ettema T.J.G."/>
        </authorList>
    </citation>
    <scope>NUCLEOTIDE SEQUENCE</scope>
    <source>
        <strain evidence="7">LCB_4</strain>
    </source>
</reference>
<comment type="subunit">
    <text evidence="4">Part of the 50S ribosomal subunit. Forms a cluster with proteins L3 and L24e, part of which may contact the 16S rRNA in 2 intersubunit bridges.</text>
</comment>